<keyword evidence="1" id="KW-0732">Signal</keyword>
<keyword evidence="3" id="KW-1185">Reference proteome</keyword>
<sequence>MPRTATRALALLALTGAALAVPATAHAESLNGGLIDKVHVGLDGRLGGHVVDEAVRTVDTVQSKASIRPGGDGR</sequence>
<proteinExistence type="predicted"/>
<dbReference type="RefSeq" id="WP_189552224.1">
    <property type="nucleotide sequence ID" value="NZ_BMTP01000010.1"/>
</dbReference>
<reference evidence="2" key="2">
    <citation type="submission" date="2020-09" db="EMBL/GenBank/DDBJ databases">
        <authorList>
            <person name="Sun Q."/>
            <person name="Ohkuma M."/>
        </authorList>
    </citation>
    <scope>NUCLEOTIDE SEQUENCE</scope>
    <source>
        <strain evidence="2">JCM 4391</strain>
    </source>
</reference>
<dbReference type="Proteomes" id="UP000636661">
    <property type="component" value="Unassembled WGS sequence"/>
</dbReference>
<evidence type="ECO:0000256" key="1">
    <source>
        <dbReference type="SAM" id="SignalP"/>
    </source>
</evidence>
<dbReference type="EMBL" id="BMTP01000010">
    <property type="protein sequence ID" value="GGU47394.1"/>
    <property type="molecule type" value="Genomic_DNA"/>
</dbReference>
<comment type="caution">
    <text evidence="2">The sequence shown here is derived from an EMBL/GenBank/DDBJ whole genome shotgun (WGS) entry which is preliminary data.</text>
</comment>
<organism evidence="2 3">
    <name type="scientific">Streptomyces lavendofoliae</name>
    <dbReference type="NCBI Taxonomy" id="67314"/>
    <lineage>
        <taxon>Bacteria</taxon>
        <taxon>Bacillati</taxon>
        <taxon>Actinomycetota</taxon>
        <taxon>Actinomycetes</taxon>
        <taxon>Kitasatosporales</taxon>
        <taxon>Streptomycetaceae</taxon>
        <taxon>Streptomyces</taxon>
    </lineage>
</organism>
<gene>
    <name evidence="2" type="ORF">GCM10010274_39700</name>
</gene>
<feature type="signal peptide" evidence="1">
    <location>
        <begin position="1"/>
        <end position="27"/>
    </location>
</feature>
<protein>
    <recommendedName>
        <fullName evidence="4">Secreted protein</fullName>
    </recommendedName>
</protein>
<reference evidence="2" key="1">
    <citation type="journal article" date="2014" name="Int. J. Syst. Evol. Microbiol.">
        <title>Complete genome sequence of Corynebacterium casei LMG S-19264T (=DSM 44701T), isolated from a smear-ripened cheese.</title>
        <authorList>
            <consortium name="US DOE Joint Genome Institute (JGI-PGF)"/>
            <person name="Walter F."/>
            <person name="Albersmeier A."/>
            <person name="Kalinowski J."/>
            <person name="Ruckert C."/>
        </authorList>
    </citation>
    <scope>NUCLEOTIDE SEQUENCE</scope>
    <source>
        <strain evidence="2">JCM 4391</strain>
    </source>
</reference>
<evidence type="ECO:0000313" key="2">
    <source>
        <dbReference type="EMBL" id="GGU47394.1"/>
    </source>
</evidence>
<dbReference type="AlphaFoldDB" id="A0A918M5Q4"/>
<feature type="chain" id="PRO_5037687499" description="Secreted protein" evidence="1">
    <location>
        <begin position="28"/>
        <end position="74"/>
    </location>
</feature>
<name>A0A918M5Q4_9ACTN</name>
<evidence type="ECO:0000313" key="3">
    <source>
        <dbReference type="Proteomes" id="UP000636661"/>
    </source>
</evidence>
<accession>A0A918M5Q4</accession>
<evidence type="ECO:0008006" key="4">
    <source>
        <dbReference type="Google" id="ProtNLM"/>
    </source>
</evidence>